<accession>A0A1B2EZ58</accession>
<evidence type="ECO:0000313" key="1">
    <source>
        <dbReference type="EMBL" id="ANY85198.1"/>
    </source>
</evidence>
<dbReference type="AlphaFoldDB" id="A0A1B2EZ58"/>
<protein>
    <submittedName>
        <fullName evidence="1">Uncharacterized protein</fullName>
    </submittedName>
</protein>
<name>A0A1B2EZ58_9HYPH</name>
<dbReference type="KEGG" id="moc:BB934_44220"/>
<proteinExistence type="predicted"/>
<reference evidence="1" key="1">
    <citation type="submission" date="2016-07" db="EMBL/GenBank/DDBJ databases">
        <title>Microvirga ossetica sp. nov. a new species of rhizobia isolated from root nodules of the legume species Vicia alpestris Steven originated from North Ossetia region in the Caucasus.</title>
        <authorList>
            <person name="Safronova V.I."/>
            <person name="Kuznetsova I.G."/>
            <person name="Sazanova A.L."/>
            <person name="Belimov A."/>
            <person name="Andronov E."/>
            <person name="Osledkin Y.S."/>
            <person name="Onishchuk O.P."/>
            <person name="Kurchak O.N."/>
            <person name="Shaposhnikov A.I."/>
            <person name="Willems A."/>
            <person name="Tikhonovich I.A."/>
        </authorList>
    </citation>
    <scope>NUCLEOTIDE SEQUENCE [LARGE SCALE GENOMIC DNA]</scope>
    <source>
        <strain evidence="1">V5/3M</strain>
        <plasmid evidence="1">unnamed4</plasmid>
    </source>
</reference>
<dbReference type="EMBL" id="CP016620">
    <property type="protein sequence ID" value="ANY85198.1"/>
    <property type="molecule type" value="Genomic_DNA"/>
</dbReference>
<gene>
    <name evidence="1" type="ORF">BB934_44220</name>
</gene>
<sequence length="79" mass="9202">MNGGRFPPTVFLIEPANEWPASFGYARGLSVKEVGQEPHARLFADRISWKAHPFEQFRERRDGATYWLPLVKVGCRRIW</sequence>
<geneLocation type="plasmid" evidence="1">
    <name>unnamed4</name>
</geneLocation>
<organism evidence="1">
    <name type="scientific">Microvirga ossetica</name>
    <dbReference type="NCBI Taxonomy" id="1882682"/>
    <lineage>
        <taxon>Bacteria</taxon>
        <taxon>Pseudomonadati</taxon>
        <taxon>Pseudomonadota</taxon>
        <taxon>Alphaproteobacteria</taxon>
        <taxon>Hyphomicrobiales</taxon>
        <taxon>Methylobacteriaceae</taxon>
        <taxon>Microvirga</taxon>
    </lineage>
</organism>
<keyword evidence="1" id="KW-0614">Plasmid</keyword>